<dbReference type="Proteomes" id="UP000295122">
    <property type="component" value="Unassembled WGS sequence"/>
</dbReference>
<evidence type="ECO:0000313" key="2">
    <source>
        <dbReference type="Proteomes" id="UP000295122"/>
    </source>
</evidence>
<name>A0A4R7BUS2_9HYPH</name>
<keyword evidence="2" id="KW-1185">Reference proteome</keyword>
<dbReference type="EMBL" id="SNZR01000013">
    <property type="protein sequence ID" value="TDR89540.1"/>
    <property type="molecule type" value="Genomic_DNA"/>
</dbReference>
<organism evidence="1 2">
    <name type="scientific">Enterovirga rhinocerotis</name>
    <dbReference type="NCBI Taxonomy" id="1339210"/>
    <lineage>
        <taxon>Bacteria</taxon>
        <taxon>Pseudomonadati</taxon>
        <taxon>Pseudomonadota</taxon>
        <taxon>Alphaproteobacteria</taxon>
        <taxon>Hyphomicrobiales</taxon>
        <taxon>Methylobacteriaceae</taxon>
        <taxon>Enterovirga</taxon>
    </lineage>
</organism>
<accession>A0A4R7BUS2</accession>
<comment type="caution">
    <text evidence="1">The sequence shown here is derived from an EMBL/GenBank/DDBJ whole genome shotgun (WGS) entry which is preliminary data.</text>
</comment>
<reference evidence="1 2" key="1">
    <citation type="submission" date="2019-03" db="EMBL/GenBank/DDBJ databases">
        <title>Genomic Encyclopedia of Type Strains, Phase IV (KMG-IV): sequencing the most valuable type-strain genomes for metagenomic binning, comparative biology and taxonomic classification.</title>
        <authorList>
            <person name="Goeker M."/>
        </authorList>
    </citation>
    <scope>NUCLEOTIDE SEQUENCE [LARGE SCALE GENOMIC DNA]</scope>
    <source>
        <strain evidence="1 2">DSM 25903</strain>
    </source>
</reference>
<gene>
    <name evidence="1" type="ORF">EV668_2370</name>
</gene>
<proteinExistence type="predicted"/>
<sequence length="46" mass="5308">MKYGERIVDTSDVRLIFGPRETNSLHHDLCPVHVRNASDPVRYCLP</sequence>
<evidence type="ECO:0000313" key="1">
    <source>
        <dbReference type="EMBL" id="TDR89540.1"/>
    </source>
</evidence>
<protein>
    <submittedName>
        <fullName evidence="1">Uncharacterized protein</fullName>
    </submittedName>
</protein>
<dbReference type="AlphaFoldDB" id="A0A4R7BUS2"/>